<sequence length="138" mass="16003">MSRKDKVAGEIKKIVSTTIQEEIRDPRLGFTTITRVEVTPDLSFARIYFSVYGSPEQWEETLKGLEHASGYIRRALGQELSLRFVPEIAFKADHSPEYSIMIEQQLQEIKKLEQETAQPRKKARGPQKTHRRTKEKES</sequence>
<comment type="similarity">
    <text evidence="2">Belongs to the RbfA family.</text>
</comment>
<dbReference type="AlphaFoldDB" id="A0A410P592"/>
<accession>A0A410P592</accession>
<evidence type="ECO:0000256" key="1">
    <source>
        <dbReference type="ARBA" id="ARBA00022517"/>
    </source>
</evidence>
<dbReference type="OrthoDB" id="307788at2"/>
<dbReference type="PANTHER" id="PTHR33515">
    <property type="entry name" value="RIBOSOME-BINDING FACTOR A, CHLOROPLASTIC-RELATED"/>
    <property type="match status" value="1"/>
</dbReference>
<dbReference type="Gene3D" id="3.30.300.20">
    <property type="match status" value="1"/>
</dbReference>
<evidence type="ECO:0000256" key="2">
    <source>
        <dbReference type="HAMAP-Rule" id="MF_00003"/>
    </source>
</evidence>
<dbReference type="GO" id="GO:0030490">
    <property type="term" value="P:maturation of SSU-rRNA"/>
    <property type="evidence" value="ECO:0007669"/>
    <property type="project" value="UniProtKB-UniRule"/>
</dbReference>
<comment type="function">
    <text evidence="2">One of several proteins that assist in the late maturation steps of the functional core of the 30S ribosomal subunit. Associates with free 30S ribosomal subunits (but not with 30S subunits that are part of 70S ribosomes or polysomes). Required for efficient processing of 16S rRNA. May interact with the 5'-terminal helix region of 16S rRNA.</text>
</comment>
<dbReference type="GO" id="GO:0005829">
    <property type="term" value="C:cytosol"/>
    <property type="evidence" value="ECO:0007669"/>
    <property type="project" value="TreeGrafter"/>
</dbReference>
<dbReference type="GO" id="GO:0043024">
    <property type="term" value="F:ribosomal small subunit binding"/>
    <property type="evidence" value="ECO:0007669"/>
    <property type="project" value="TreeGrafter"/>
</dbReference>
<evidence type="ECO:0000313" key="5">
    <source>
        <dbReference type="Proteomes" id="UP000287243"/>
    </source>
</evidence>
<dbReference type="HAMAP" id="MF_00003">
    <property type="entry name" value="RbfA"/>
    <property type="match status" value="1"/>
</dbReference>
<feature type="compositionally biased region" description="Basic residues" evidence="3">
    <location>
        <begin position="119"/>
        <end position="138"/>
    </location>
</feature>
<feature type="region of interest" description="Disordered" evidence="3">
    <location>
        <begin position="111"/>
        <end position="138"/>
    </location>
</feature>
<dbReference type="NCBIfam" id="TIGR00082">
    <property type="entry name" value="rbfA"/>
    <property type="match status" value="1"/>
</dbReference>
<dbReference type="PANTHER" id="PTHR33515:SF1">
    <property type="entry name" value="RIBOSOME-BINDING FACTOR A, CHLOROPLASTIC-RELATED"/>
    <property type="match status" value="1"/>
</dbReference>
<protein>
    <recommendedName>
        <fullName evidence="2">Ribosome-binding factor A</fullName>
    </recommendedName>
</protein>
<organism evidence="4 5">
    <name type="scientific">Velamenicoccus archaeovorus</name>
    <dbReference type="NCBI Taxonomy" id="1930593"/>
    <lineage>
        <taxon>Bacteria</taxon>
        <taxon>Pseudomonadati</taxon>
        <taxon>Candidatus Omnitrophota</taxon>
        <taxon>Candidatus Velamenicoccus</taxon>
    </lineage>
</organism>
<dbReference type="InterPro" id="IPR000238">
    <property type="entry name" value="RbfA"/>
</dbReference>
<dbReference type="SUPFAM" id="SSF89919">
    <property type="entry name" value="Ribosome-binding factor A, RbfA"/>
    <property type="match status" value="1"/>
</dbReference>
<dbReference type="InterPro" id="IPR015946">
    <property type="entry name" value="KH_dom-like_a/b"/>
</dbReference>
<comment type="subunit">
    <text evidence="2">Monomer. Binds 30S ribosomal subunits, but not 50S ribosomal subunits or 70S ribosomes.</text>
</comment>
<evidence type="ECO:0000256" key="3">
    <source>
        <dbReference type="SAM" id="MobiDB-lite"/>
    </source>
</evidence>
<keyword evidence="2" id="KW-0963">Cytoplasm</keyword>
<reference evidence="4 5" key="1">
    <citation type="submission" date="2017-01" db="EMBL/GenBank/DDBJ databases">
        <title>First insights into the biology of 'candidatus Vampirococcus archaeovorus'.</title>
        <authorList>
            <person name="Kizina J."/>
            <person name="Jordan S."/>
            <person name="Stueber K."/>
            <person name="Reinhardt R."/>
            <person name="Harder J."/>
        </authorList>
    </citation>
    <scope>NUCLEOTIDE SEQUENCE [LARGE SCALE GENOMIC DNA]</scope>
    <source>
        <strain evidence="4 5">LiM</strain>
    </source>
</reference>
<dbReference type="RefSeq" id="WP_128700075.1">
    <property type="nucleotide sequence ID" value="NZ_CP019384.1"/>
</dbReference>
<dbReference type="InterPro" id="IPR023799">
    <property type="entry name" value="RbfA_dom_sf"/>
</dbReference>
<proteinExistence type="inferred from homology"/>
<dbReference type="KEGG" id="vai:BU251_05825"/>
<keyword evidence="1 2" id="KW-0690">Ribosome biogenesis</keyword>
<gene>
    <name evidence="2" type="primary">rbfA</name>
    <name evidence="4" type="ORF">BU251_05825</name>
</gene>
<comment type="subcellular location">
    <subcellularLocation>
        <location evidence="2">Cytoplasm</location>
    </subcellularLocation>
</comment>
<dbReference type="Proteomes" id="UP000287243">
    <property type="component" value="Chromosome"/>
</dbReference>
<name>A0A410P592_VELA1</name>
<dbReference type="EMBL" id="CP019384">
    <property type="protein sequence ID" value="QAT17282.1"/>
    <property type="molecule type" value="Genomic_DNA"/>
</dbReference>
<dbReference type="Pfam" id="PF02033">
    <property type="entry name" value="RBFA"/>
    <property type="match status" value="1"/>
</dbReference>
<evidence type="ECO:0000313" key="4">
    <source>
        <dbReference type="EMBL" id="QAT17282.1"/>
    </source>
</evidence>
<dbReference type="InterPro" id="IPR020053">
    <property type="entry name" value="Ribosome-bd_factorA_CS"/>
</dbReference>
<keyword evidence="5" id="KW-1185">Reference proteome</keyword>
<dbReference type="PROSITE" id="PS01319">
    <property type="entry name" value="RBFA"/>
    <property type="match status" value="1"/>
</dbReference>